<dbReference type="InterPro" id="IPR029058">
    <property type="entry name" value="AB_hydrolase_fold"/>
</dbReference>
<keyword evidence="5" id="KW-0276">Fatty acid metabolism</keyword>
<dbReference type="SUPFAM" id="SSF47336">
    <property type="entry name" value="ACP-like"/>
    <property type="match status" value="2"/>
</dbReference>
<dbReference type="Pfam" id="PF00501">
    <property type="entry name" value="AMP-binding"/>
    <property type="match status" value="2"/>
</dbReference>
<dbReference type="InterPro" id="IPR042099">
    <property type="entry name" value="ANL_N_sf"/>
</dbReference>
<dbReference type="PROSITE" id="PS50075">
    <property type="entry name" value="CARRIER"/>
    <property type="match status" value="2"/>
</dbReference>
<dbReference type="GO" id="GO:0044550">
    <property type="term" value="P:secondary metabolite biosynthetic process"/>
    <property type="evidence" value="ECO:0007669"/>
    <property type="project" value="TreeGrafter"/>
</dbReference>
<comment type="similarity">
    <text evidence="2">Belongs to the ATP-dependent AMP-binding enzyme family.</text>
</comment>
<feature type="domain" description="Carrier" evidence="8">
    <location>
        <begin position="1703"/>
        <end position="1779"/>
    </location>
</feature>
<dbReference type="InterPro" id="IPR040097">
    <property type="entry name" value="FAAL/FAAC"/>
</dbReference>
<dbReference type="GO" id="GO:0043041">
    <property type="term" value="P:amino acid activation for nonribosomal peptide biosynthetic process"/>
    <property type="evidence" value="ECO:0007669"/>
    <property type="project" value="TreeGrafter"/>
</dbReference>
<dbReference type="FunFam" id="1.10.1200.10:FF:000016">
    <property type="entry name" value="Non-ribosomal peptide synthase"/>
    <property type="match status" value="1"/>
</dbReference>
<dbReference type="GO" id="GO:0072330">
    <property type="term" value="P:monocarboxylic acid biosynthetic process"/>
    <property type="evidence" value="ECO:0007669"/>
    <property type="project" value="UniProtKB-ARBA"/>
</dbReference>
<reference evidence="9 10" key="1">
    <citation type="submission" date="2020-04" db="EMBL/GenBank/DDBJ databases">
        <title>Draft genome of Pyxidicoccus fallax type strain.</title>
        <authorList>
            <person name="Whitworth D.E."/>
        </authorList>
    </citation>
    <scope>NUCLEOTIDE SEQUENCE [LARGE SCALE GENOMIC DNA]</scope>
    <source>
        <strain evidence="9 10">DSM 14698</strain>
    </source>
</reference>
<dbReference type="PANTHER" id="PTHR45527">
    <property type="entry name" value="NONRIBOSOMAL PEPTIDE SYNTHETASE"/>
    <property type="match status" value="1"/>
</dbReference>
<dbReference type="Pfam" id="PF00668">
    <property type="entry name" value="Condensation"/>
    <property type="match status" value="1"/>
</dbReference>
<dbReference type="GO" id="GO:0006631">
    <property type="term" value="P:fatty acid metabolic process"/>
    <property type="evidence" value="ECO:0007669"/>
    <property type="project" value="UniProtKB-KW"/>
</dbReference>
<dbReference type="SUPFAM" id="SSF56801">
    <property type="entry name" value="Acetyl-CoA synthetase-like"/>
    <property type="match status" value="2"/>
</dbReference>
<dbReference type="FunFam" id="3.40.50.980:FF:000001">
    <property type="entry name" value="Non-ribosomal peptide synthetase"/>
    <property type="match status" value="1"/>
</dbReference>
<dbReference type="FunFam" id="3.40.50.12780:FF:000012">
    <property type="entry name" value="Non-ribosomal peptide synthetase"/>
    <property type="match status" value="1"/>
</dbReference>
<dbReference type="EMBL" id="JABBJJ010000187">
    <property type="protein sequence ID" value="NMO19496.1"/>
    <property type="molecule type" value="Genomic_DNA"/>
</dbReference>
<feature type="region of interest" description="Disordered" evidence="7">
    <location>
        <begin position="788"/>
        <end position="810"/>
    </location>
</feature>
<evidence type="ECO:0000259" key="8">
    <source>
        <dbReference type="PROSITE" id="PS50075"/>
    </source>
</evidence>
<evidence type="ECO:0000313" key="10">
    <source>
        <dbReference type="Proteomes" id="UP000518300"/>
    </source>
</evidence>
<protein>
    <submittedName>
        <fullName evidence="9">Amino acid adenylation domain-containing protein</fullName>
    </submittedName>
</protein>
<dbReference type="Proteomes" id="UP000518300">
    <property type="component" value="Unassembled WGS sequence"/>
</dbReference>
<keyword evidence="4" id="KW-0597">Phosphoprotein</keyword>
<dbReference type="InterPro" id="IPR036736">
    <property type="entry name" value="ACP-like_sf"/>
</dbReference>
<feature type="domain" description="Carrier" evidence="8">
    <location>
        <begin position="637"/>
        <end position="714"/>
    </location>
</feature>
<evidence type="ECO:0000256" key="3">
    <source>
        <dbReference type="ARBA" id="ARBA00022450"/>
    </source>
</evidence>
<proteinExistence type="inferred from homology"/>
<dbReference type="SUPFAM" id="SSF52777">
    <property type="entry name" value="CoA-dependent acyltransferases"/>
    <property type="match status" value="2"/>
</dbReference>
<dbReference type="InterPro" id="IPR023213">
    <property type="entry name" value="CAT-like_dom_sf"/>
</dbReference>
<dbReference type="SMART" id="SM00823">
    <property type="entry name" value="PKS_PP"/>
    <property type="match status" value="2"/>
</dbReference>
<dbReference type="SMART" id="SM01294">
    <property type="entry name" value="PKS_PP_betabranch"/>
    <property type="match status" value="1"/>
</dbReference>
<dbReference type="Gene3D" id="3.40.50.1820">
    <property type="entry name" value="alpha/beta hydrolase"/>
    <property type="match status" value="1"/>
</dbReference>
<sequence>MYLPTRADPASEFVCPEDASFVDVCRARAAAQGGERVFTFLEEEGESTLTYAELDAGARAVATLLQQHLAPGERALLLYPPGREYVLGFLGCLYAGVVAVPAYPPDPMRLGRTLPRLQALVADCDARVALTTSFIAEMVEPLTADAPDLRALRWLATDAVPASGAEAWRAPSLGGDAVAFLQYTSGSTGTPRGVVLRHRQLLHNSTLITRGFDAGPNGVGVIWLPPYHDMGLIGGILQPLFRDIPTVLMPPLSFLQRPLRWLEAVSRFGGTVSGGPNFAFDLCVRKSTPEERAALDLSRWEVAFCGAEPVRAETLERFAEAFAPAGFRREAFYPCYGLAEGTLIVTGGTRVAAPVVRRFAREGLRHGEARTPAAGDAEAVLVGCGASLGGQELRVVDPETLTPCGPGRVGEIWVRGPSVADGYWQRPEETERTFQGRLAGSGEGPFLRTGDLGVLDGGEVFVTGRLKDVLVLRGRNHYPQDLELSVERSHPGLRPGCGAAFAVEVAGEERLALVQEISAKTVDAGEVDTVLARVRAALAEEHGVAAHAVVLIAAGSLPKTSSGKVQRRACREAFLSGTLEVVREWREGAAAAGPEDGSDASARQGVSVEAGREGASMAAGSGREGASVGGAPAAGTAEPKDMLPWLTSRVARLLNMDVRELNADTPLTHFGLDSLRALEVLHAVEEGWGVSLPAALLLQGPSLREVTEWVERKRGAASADTATPSPEGTETFVSDGQRALWFLQRMAPGSTAYHVARAVRFTSAVDADVLARVFSVLVSRHPALASAFPEERGEPVRRPSATPPSLEREDASALTAEALRERLDTEAHRPFDLERGPLVRVRLFTGAPGGSVLLLVLHHLITDFWSLEVLAEELGALYTAEVQGSPAALLPPPPSAPAILQSLASRYTGAPGEALQAWWRERLGGALPALELPTSRPRPRLQSFRGATVSFRVEPQTAARLKALAHAHGATPFMTLLAGYLAFLRRYTGQDDVVVGTPTAGRSRADLSRQVGYFVNPVALRARLPRALTFSGLLAQVRGTVLEALEHQELPFARLVERLQPRRDPSRAPVFQAMFALQSGRPGRESLGAFALGEPGARVRLGALELESVPLGHRASAFDLTLMMAEVDGGYAASLEYCADLFDADAAARMAHHLRAMLEVASATPDVPLVELPLLGAEEQRALLDLGRRKAVTREIPDAEGLHHHFESWVERTPDAVALVAGASRWTYRELDTWAGRLAARLRRHGVGPEVRVGALLERGGPEAVVAFLAVLKAGGTVVPFEPSHPPERVAWTLADAGARVLLAHGRLLQRLTLPEGVEPLRWEEHGAPGASTETPMPGVAVSSPDRAAYVIYTSGSTGRPKGVVVTHRGACHLAEATVTGLGVGPGSRVLQFSSPSFDASVSEYIQGLTSGAALHLPPPGELLAGEALLRVLREERITLVTLPPSVSSLLPEAPLPDLKMLLSGGEACPADLVARFAPGRAFVNAYGPTEITVCATWEWCSPDEAGPPSIGRPLPYVDVYVLDEAMRPVPVGVAGELYVGGPSVARGYLGRPDLTAERFVPDPYGGEPGARLYRTGDVVRWRPDGRLDFSGRVDAQVKLRGFRIEPGEVEVALRELAGMRQAHVTVWRPPAGGEPRLVAYVVPASNEPLAPGEVRALLRARLPEHLVPADIVALEALPLLASGKVDARALPPPTRTAAPDGAPRTPLEETIARAWAEALGHTSVGVHAHFFDDLGGSSLGAVRACSRLREALGRDVPITHFFEHPTVHALARRLSAEAKPEPDDVKHQERAEARRQVLQRRGRNTGRHG</sequence>
<evidence type="ECO:0000256" key="2">
    <source>
        <dbReference type="ARBA" id="ARBA00006432"/>
    </source>
</evidence>
<evidence type="ECO:0000313" key="9">
    <source>
        <dbReference type="EMBL" id="NMO19496.1"/>
    </source>
</evidence>
<dbReference type="GO" id="GO:0008610">
    <property type="term" value="P:lipid biosynthetic process"/>
    <property type="evidence" value="ECO:0007669"/>
    <property type="project" value="InterPro"/>
</dbReference>
<feature type="compositionally biased region" description="Basic residues" evidence="7">
    <location>
        <begin position="1798"/>
        <end position="1810"/>
    </location>
</feature>
<dbReference type="PANTHER" id="PTHR45527:SF1">
    <property type="entry name" value="FATTY ACID SYNTHASE"/>
    <property type="match status" value="1"/>
</dbReference>
<dbReference type="InterPro" id="IPR020845">
    <property type="entry name" value="AMP-binding_CS"/>
</dbReference>
<dbReference type="PROSITE" id="PS00455">
    <property type="entry name" value="AMP_BINDING"/>
    <property type="match status" value="2"/>
</dbReference>
<dbReference type="GO" id="GO:0005829">
    <property type="term" value="C:cytosol"/>
    <property type="evidence" value="ECO:0007669"/>
    <property type="project" value="TreeGrafter"/>
</dbReference>
<dbReference type="Gene3D" id="3.40.50.12780">
    <property type="entry name" value="N-terminal domain of ligase-like"/>
    <property type="match status" value="2"/>
</dbReference>
<dbReference type="CDD" id="cd19531">
    <property type="entry name" value="LCL_NRPS-like"/>
    <property type="match status" value="1"/>
</dbReference>
<dbReference type="Gene3D" id="3.30.300.30">
    <property type="match status" value="2"/>
</dbReference>
<organism evidence="9 10">
    <name type="scientific">Pyxidicoccus fallax</name>
    <dbReference type="NCBI Taxonomy" id="394095"/>
    <lineage>
        <taxon>Bacteria</taxon>
        <taxon>Pseudomonadati</taxon>
        <taxon>Myxococcota</taxon>
        <taxon>Myxococcia</taxon>
        <taxon>Myxococcales</taxon>
        <taxon>Cystobacterineae</taxon>
        <taxon>Myxococcaceae</taxon>
        <taxon>Pyxidicoccus</taxon>
    </lineage>
</organism>
<dbReference type="InterPro" id="IPR010071">
    <property type="entry name" value="AA_adenyl_dom"/>
</dbReference>
<dbReference type="Pfam" id="PF23024">
    <property type="entry name" value="AMP-dom_DIP2-like"/>
    <property type="match status" value="1"/>
</dbReference>
<dbReference type="InterPro" id="IPR025110">
    <property type="entry name" value="AMP-bd_C"/>
</dbReference>
<dbReference type="InterPro" id="IPR009081">
    <property type="entry name" value="PP-bd_ACP"/>
</dbReference>
<dbReference type="FunFam" id="2.30.38.10:FF:000001">
    <property type="entry name" value="Non-ribosomal peptide synthetase PvdI"/>
    <property type="match status" value="1"/>
</dbReference>
<feature type="region of interest" description="Disordered" evidence="7">
    <location>
        <begin position="1778"/>
        <end position="1810"/>
    </location>
</feature>
<evidence type="ECO:0000256" key="1">
    <source>
        <dbReference type="ARBA" id="ARBA00001957"/>
    </source>
</evidence>
<dbReference type="InterPro" id="IPR006162">
    <property type="entry name" value="Ppantetheine_attach_site"/>
</dbReference>
<dbReference type="InterPro" id="IPR020806">
    <property type="entry name" value="PKS_PP-bd"/>
</dbReference>
<name>A0A848LP30_9BACT</name>
<dbReference type="GO" id="GO:0003824">
    <property type="term" value="F:catalytic activity"/>
    <property type="evidence" value="ECO:0007669"/>
    <property type="project" value="InterPro"/>
</dbReference>
<keyword evidence="3" id="KW-0596">Phosphopantetheine</keyword>
<dbReference type="Pfam" id="PF00550">
    <property type="entry name" value="PP-binding"/>
    <property type="match status" value="2"/>
</dbReference>
<dbReference type="InterPro" id="IPR001242">
    <property type="entry name" value="Condensation_dom"/>
</dbReference>
<evidence type="ECO:0000256" key="4">
    <source>
        <dbReference type="ARBA" id="ARBA00022553"/>
    </source>
</evidence>
<gene>
    <name evidence="9" type="ORF">HG543_32170</name>
</gene>
<keyword evidence="6" id="KW-0443">Lipid metabolism</keyword>
<accession>A0A848LP30</accession>
<dbReference type="InterPro" id="IPR045851">
    <property type="entry name" value="AMP-bd_C_sf"/>
</dbReference>
<dbReference type="CDD" id="cd05931">
    <property type="entry name" value="FAAL"/>
    <property type="match status" value="1"/>
</dbReference>
<comment type="caution">
    <text evidence="9">The sequence shown here is derived from an EMBL/GenBank/DDBJ whole genome shotgun (WGS) entry which is preliminary data.</text>
</comment>
<dbReference type="FunFam" id="3.40.50.12780:FF:000013">
    <property type="entry name" value="Long-chain-fatty-acid--AMP ligase FadD32"/>
    <property type="match status" value="1"/>
</dbReference>
<dbReference type="Pfam" id="PF13193">
    <property type="entry name" value="AMP-binding_C"/>
    <property type="match status" value="1"/>
</dbReference>
<evidence type="ECO:0000256" key="5">
    <source>
        <dbReference type="ARBA" id="ARBA00022832"/>
    </source>
</evidence>
<feature type="region of interest" description="Disordered" evidence="7">
    <location>
        <begin position="589"/>
        <end position="639"/>
    </location>
</feature>
<dbReference type="GO" id="GO:0071766">
    <property type="term" value="P:Actinobacterium-type cell wall biogenesis"/>
    <property type="evidence" value="ECO:0007669"/>
    <property type="project" value="UniProtKB-ARBA"/>
</dbReference>
<keyword evidence="10" id="KW-1185">Reference proteome</keyword>
<dbReference type="InterPro" id="IPR000873">
    <property type="entry name" value="AMP-dep_synth/lig_dom"/>
</dbReference>
<dbReference type="NCBIfam" id="TIGR01733">
    <property type="entry name" value="AA-adenyl-dom"/>
    <property type="match status" value="1"/>
</dbReference>
<dbReference type="GO" id="GO:0031177">
    <property type="term" value="F:phosphopantetheine binding"/>
    <property type="evidence" value="ECO:0007669"/>
    <property type="project" value="InterPro"/>
</dbReference>
<dbReference type="RefSeq" id="WP_169348744.1">
    <property type="nucleotide sequence ID" value="NZ_JABBJJ010000187.1"/>
</dbReference>
<comment type="cofactor">
    <cofactor evidence="1">
        <name>pantetheine 4'-phosphate</name>
        <dbReference type="ChEBI" id="CHEBI:47942"/>
    </cofactor>
</comment>
<dbReference type="Gene3D" id="3.30.559.10">
    <property type="entry name" value="Chloramphenicol acetyltransferase-like domain"/>
    <property type="match status" value="1"/>
</dbReference>
<dbReference type="PROSITE" id="PS00012">
    <property type="entry name" value="PHOSPHOPANTETHEINE"/>
    <property type="match status" value="2"/>
</dbReference>
<evidence type="ECO:0000256" key="6">
    <source>
        <dbReference type="ARBA" id="ARBA00023098"/>
    </source>
</evidence>
<feature type="compositionally biased region" description="Basic and acidic residues" evidence="7">
    <location>
        <begin position="1778"/>
        <end position="1796"/>
    </location>
</feature>
<evidence type="ECO:0000256" key="7">
    <source>
        <dbReference type="SAM" id="MobiDB-lite"/>
    </source>
</evidence>
<dbReference type="Gene3D" id="1.10.1200.10">
    <property type="entry name" value="ACP-like"/>
    <property type="match status" value="1"/>
</dbReference>
<dbReference type="Gene3D" id="3.30.559.30">
    <property type="entry name" value="Nonribosomal peptide synthetase, condensation domain"/>
    <property type="match status" value="1"/>
</dbReference>